<keyword evidence="2" id="KW-0472">Membrane</keyword>
<accession>A0ABT0QXV3</accession>
<keyword evidence="2" id="KW-0812">Transmembrane</keyword>
<reference evidence="4" key="1">
    <citation type="submission" date="2022-02" db="EMBL/GenBank/DDBJ databases">
        <authorList>
            <person name="Lee M."/>
            <person name="Kim S.-J."/>
            <person name="Jung M.-Y."/>
        </authorList>
    </citation>
    <scope>NUCLEOTIDE SEQUENCE</scope>
    <source>
        <strain evidence="4">JHP9</strain>
    </source>
</reference>
<feature type="compositionally biased region" description="Basic and acidic residues" evidence="1">
    <location>
        <begin position="1"/>
        <end position="10"/>
    </location>
</feature>
<feature type="region of interest" description="Disordered" evidence="1">
    <location>
        <begin position="1"/>
        <end position="27"/>
    </location>
</feature>
<dbReference type="EMBL" id="JAKNCJ010000001">
    <property type="protein sequence ID" value="MCL6422441.1"/>
    <property type="molecule type" value="Genomic_DNA"/>
</dbReference>
<feature type="transmembrane region" description="Helical" evidence="2">
    <location>
        <begin position="36"/>
        <end position="55"/>
    </location>
</feature>
<keyword evidence="5" id="KW-1185">Reference proteome</keyword>
<name>A0ABT0QXV3_9MICO</name>
<evidence type="ECO:0000256" key="1">
    <source>
        <dbReference type="SAM" id="MobiDB-lite"/>
    </source>
</evidence>
<evidence type="ECO:0000313" key="4">
    <source>
        <dbReference type="EMBL" id="MCL6422441.1"/>
    </source>
</evidence>
<feature type="domain" description="LytR/CpsA/Psr regulator C-terminal" evidence="3">
    <location>
        <begin position="96"/>
        <end position="180"/>
    </location>
</feature>
<evidence type="ECO:0000259" key="3">
    <source>
        <dbReference type="Pfam" id="PF13399"/>
    </source>
</evidence>
<proteinExistence type="predicted"/>
<comment type="caution">
    <text evidence="4">The sequence shown here is derived from an EMBL/GenBank/DDBJ whole genome shotgun (WGS) entry which is preliminary data.</text>
</comment>
<sequence>MPSSHRDAHPYGRSTQTVRRREERASRQRRVRITQLVVFSLLTIVLIGALVWAAANLLGEDPAPAGEPSDAGGAVAAAADGTVCPEPGAVPTAPGEVSVSVRNGTNRSGLAATTTKALAERGYATGEAGNTTAASGPVTIVHGPTGYLAAQSVAAQFEGATLSLDDREDASVIVLLGEGYTDLRDGAAAQAQLAQPAPALEGCPAG</sequence>
<dbReference type="Proteomes" id="UP001203761">
    <property type="component" value="Unassembled WGS sequence"/>
</dbReference>
<dbReference type="RefSeq" id="WP_249736541.1">
    <property type="nucleotide sequence ID" value="NZ_JAKNCJ010000001.1"/>
</dbReference>
<dbReference type="InterPro" id="IPR027381">
    <property type="entry name" value="LytR/CpsA/Psr_C"/>
</dbReference>
<gene>
    <name evidence="4" type="ORF">Bequi_03420</name>
</gene>
<evidence type="ECO:0000256" key="2">
    <source>
        <dbReference type="SAM" id="Phobius"/>
    </source>
</evidence>
<evidence type="ECO:0000313" key="5">
    <source>
        <dbReference type="Proteomes" id="UP001203761"/>
    </source>
</evidence>
<dbReference type="Pfam" id="PF13399">
    <property type="entry name" value="LytR_C"/>
    <property type="match status" value="1"/>
</dbReference>
<dbReference type="Gene3D" id="3.30.70.2390">
    <property type="match status" value="1"/>
</dbReference>
<keyword evidence="2" id="KW-1133">Transmembrane helix</keyword>
<organism evidence="4 5">
    <name type="scientific">Brachybacterium equifaecis</name>
    <dbReference type="NCBI Taxonomy" id="2910770"/>
    <lineage>
        <taxon>Bacteria</taxon>
        <taxon>Bacillati</taxon>
        <taxon>Actinomycetota</taxon>
        <taxon>Actinomycetes</taxon>
        <taxon>Micrococcales</taxon>
        <taxon>Dermabacteraceae</taxon>
        <taxon>Brachybacterium</taxon>
    </lineage>
</organism>
<protein>
    <submittedName>
        <fullName evidence="4">LytR C-terminal domain-containing protein</fullName>
    </submittedName>
</protein>